<keyword evidence="4" id="KW-0479">Metal-binding</keyword>
<evidence type="ECO:0000256" key="2">
    <source>
        <dbReference type="ARBA" id="ARBA00006171"/>
    </source>
</evidence>
<dbReference type="Pfam" id="PF00702">
    <property type="entry name" value="Hydrolase"/>
    <property type="match status" value="1"/>
</dbReference>
<comment type="catalytic activity">
    <reaction evidence="8">
        <text>beta-D-glucose 1-phosphate = beta-D-glucose 6-phosphate</text>
        <dbReference type="Rhea" id="RHEA:20113"/>
        <dbReference type="ChEBI" id="CHEBI:57684"/>
        <dbReference type="ChEBI" id="CHEBI:58247"/>
        <dbReference type="EC" id="5.4.2.6"/>
    </reaction>
</comment>
<dbReference type="PANTHER" id="PTHR46193">
    <property type="entry name" value="6-PHOSPHOGLUCONATE PHOSPHATASE"/>
    <property type="match status" value="1"/>
</dbReference>
<dbReference type="GO" id="GO:0046872">
    <property type="term" value="F:metal ion binding"/>
    <property type="evidence" value="ECO:0007669"/>
    <property type="project" value="UniProtKB-KW"/>
</dbReference>
<evidence type="ECO:0000256" key="5">
    <source>
        <dbReference type="ARBA" id="ARBA00022842"/>
    </source>
</evidence>
<keyword evidence="7" id="KW-0119">Carbohydrate metabolism</keyword>
<evidence type="ECO:0000256" key="7">
    <source>
        <dbReference type="ARBA" id="ARBA00023277"/>
    </source>
</evidence>
<evidence type="ECO:0000313" key="12">
    <source>
        <dbReference type="Proteomes" id="UP000219440"/>
    </source>
</evidence>
<reference evidence="11 12" key="1">
    <citation type="submission" date="2017-09" db="EMBL/GenBank/DDBJ databases">
        <authorList>
            <person name="Ehlers B."/>
            <person name="Leendertz F.H."/>
        </authorList>
    </citation>
    <scope>NUCLEOTIDE SEQUENCE [LARGE SCALE GENOMIC DNA]</scope>
    <source>
        <strain evidence="11 12">CGMCC 1.05381</strain>
    </source>
</reference>
<dbReference type="GO" id="GO:0016787">
    <property type="term" value="F:hydrolase activity"/>
    <property type="evidence" value="ECO:0007669"/>
    <property type="project" value="UniProtKB-KW"/>
</dbReference>
<keyword evidence="12" id="KW-1185">Reference proteome</keyword>
<name>A0A2C9A167_9MICO</name>
<accession>A0A2C9A167</accession>
<dbReference type="EMBL" id="OCST01000005">
    <property type="protein sequence ID" value="SOE72725.1"/>
    <property type="molecule type" value="Genomic_DNA"/>
</dbReference>
<gene>
    <name evidence="11" type="ORF">SAMN06296378_2595</name>
</gene>
<protein>
    <recommendedName>
        <fullName evidence="10">Beta-phosphoglucomutase</fullName>
        <ecNumber evidence="9">5.4.2.6</ecNumber>
    </recommendedName>
</protein>
<keyword evidence="3" id="KW-0597">Phosphoprotein</keyword>
<dbReference type="Gene3D" id="1.10.150.240">
    <property type="entry name" value="Putative phosphatase, domain 2"/>
    <property type="match status" value="1"/>
</dbReference>
<evidence type="ECO:0000256" key="8">
    <source>
        <dbReference type="ARBA" id="ARBA00044926"/>
    </source>
</evidence>
<comment type="cofactor">
    <cofactor evidence="1">
        <name>Mg(2+)</name>
        <dbReference type="ChEBI" id="CHEBI:18420"/>
    </cofactor>
</comment>
<organism evidence="11 12">
    <name type="scientific">Salinibacterium xinjiangense</name>
    <dbReference type="NCBI Taxonomy" id="386302"/>
    <lineage>
        <taxon>Bacteria</taxon>
        <taxon>Bacillati</taxon>
        <taxon>Actinomycetota</taxon>
        <taxon>Actinomycetes</taxon>
        <taxon>Micrococcales</taxon>
        <taxon>Microbacteriaceae</taxon>
        <taxon>Salinibacterium</taxon>
    </lineage>
</organism>
<dbReference type="EC" id="5.4.2.6" evidence="9"/>
<dbReference type="NCBIfam" id="TIGR01509">
    <property type="entry name" value="HAD-SF-IA-v3"/>
    <property type="match status" value="1"/>
</dbReference>
<dbReference type="NCBIfam" id="TIGR02009">
    <property type="entry name" value="PGMB-YQAB-SF"/>
    <property type="match status" value="1"/>
</dbReference>
<dbReference type="PRINTS" id="PR00413">
    <property type="entry name" value="HADHALOGNASE"/>
</dbReference>
<dbReference type="InterPro" id="IPR023214">
    <property type="entry name" value="HAD_sf"/>
</dbReference>
<dbReference type="SUPFAM" id="SSF56784">
    <property type="entry name" value="HAD-like"/>
    <property type="match status" value="1"/>
</dbReference>
<dbReference type="InterPro" id="IPR036412">
    <property type="entry name" value="HAD-like_sf"/>
</dbReference>
<sequence>MPLADIQPHSPAPPLDGIRGVLFDLDGVLTPTTDVHMAAWARLFTPYLDERGVDPYTEQDYFDFIDGKPRYDGVRSMLAARGIELPEGERTDPATAGTICGLGNRKNDTVSRMLAEDGVSPYPGSILFLDAVTEAGLKVAVVSSSRNAPAVLEAAGIASRFEVVVDGIVAADQNIAGKPAPDTYLRAAGLLGLTAAECVVIEDAHSGVQAGRAGDFGLVLGVDRGAGARQLLDSGADIVVSDLEDMLPITAYPSGARS</sequence>
<evidence type="ECO:0000313" key="11">
    <source>
        <dbReference type="EMBL" id="SOE72725.1"/>
    </source>
</evidence>
<dbReference type="InterPro" id="IPR006439">
    <property type="entry name" value="HAD-SF_hydro_IA"/>
</dbReference>
<dbReference type="Gene3D" id="3.40.50.1000">
    <property type="entry name" value="HAD superfamily/HAD-like"/>
    <property type="match status" value="1"/>
</dbReference>
<dbReference type="InterPro" id="IPR051600">
    <property type="entry name" value="Beta-PGM-like"/>
</dbReference>
<evidence type="ECO:0000256" key="6">
    <source>
        <dbReference type="ARBA" id="ARBA00023235"/>
    </source>
</evidence>
<dbReference type="AlphaFoldDB" id="A0A2C9A167"/>
<keyword evidence="6" id="KW-0413">Isomerase</keyword>
<dbReference type="SFLD" id="SFLDG01129">
    <property type="entry name" value="C1.5:_HAD__Beta-PGM__Phosphata"/>
    <property type="match status" value="1"/>
</dbReference>
<dbReference type="GO" id="GO:0008801">
    <property type="term" value="F:beta-phosphoglucomutase activity"/>
    <property type="evidence" value="ECO:0007669"/>
    <property type="project" value="UniProtKB-EC"/>
</dbReference>
<dbReference type="SFLD" id="SFLDS00003">
    <property type="entry name" value="Haloacid_Dehalogenase"/>
    <property type="match status" value="1"/>
</dbReference>
<dbReference type="InterPro" id="IPR010976">
    <property type="entry name" value="B-phosphoglucomutase_hydrolase"/>
</dbReference>
<proteinExistence type="inferred from homology"/>
<keyword evidence="11" id="KW-0378">Hydrolase</keyword>
<dbReference type="Proteomes" id="UP000219440">
    <property type="component" value="Unassembled WGS sequence"/>
</dbReference>
<evidence type="ECO:0000256" key="3">
    <source>
        <dbReference type="ARBA" id="ARBA00022553"/>
    </source>
</evidence>
<evidence type="ECO:0000256" key="10">
    <source>
        <dbReference type="ARBA" id="ARBA00044991"/>
    </source>
</evidence>
<evidence type="ECO:0000256" key="1">
    <source>
        <dbReference type="ARBA" id="ARBA00001946"/>
    </source>
</evidence>
<keyword evidence="5" id="KW-0460">Magnesium</keyword>
<dbReference type="InterPro" id="IPR023198">
    <property type="entry name" value="PGP-like_dom2"/>
</dbReference>
<comment type="similarity">
    <text evidence="2">Belongs to the HAD-like hydrolase superfamily. CbbY/CbbZ/Gph/YieH family.</text>
</comment>
<evidence type="ECO:0000256" key="4">
    <source>
        <dbReference type="ARBA" id="ARBA00022723"/>
    </source>
</evidence>
<dbReference type="PANTHER" id="PTHR46193:SF18">
    <property type="entry name" value="HEXITOL PHOSPHATASE B"/>
    <property type="match status" value="1"/>
</dbReference>
<evidence type="ECO:0000256" key="9">
    <source>
        <dbReference type="ARBA" id="ARBA00044968"/>
    </source>
</evidence>